<gene>
    <name evidence="3" type="ORF">EPUS_00914</name>
</gene>
<reference evidence="4" key="1">
    <citation type="journal article" date="2014" name="BMC Genomics">
        <title>Genome characteristics reveal the impact of lichenization on lichen-forming fungus Endocarpon pusillum Hedwig (Verrucariales, Ascomycota).</title>
        <authorList>
            <person name="Wang Y.-Y."/>
            <person name="Liu B."/>
            <person name="Zhang X.-Y."/>
            <person name="Zhou Q.-M."/>
            <person name="Zhang T."/>
            <person name="Li H."/>
            <person name="Yu Y.-F."/>
            <person name="Zhang X.-L."/>
            <person name="Hao X.-Y."/>
            <person name="Wang M."/>
            <person name="Wang L."/>
            <person name="Wei J.-C."/>
        </authorList>
    </citation>
    <scope>NUCLEOTIDE SEQUENCE [LARGE SCALE GENOMIC DNA]</scope>
    <source>
        <strain evidence="4">Z07020 / HMAS-L-300199</strain>
    </source>
</reference>
<dbReference type="AlphaFoldDB" id="U1GP15"/>
<dbReference type="GeneID" id="19235974"/>
<feature type="region of interest" description="Disordered" evidence="1">
    <location>
        <begin position="327"/>
        <end position="414"/>
    </location>
</feature>
<dbReference type="InterPro" id="IPR013087">
    <property type="entry name" value="Znf_C2H2_type"/>
</dbReference>
<dbReference type="OMA" id="HSSFWRG"/>
<evidence type="ECO:0000256" key="1">
    <source>
        <dbReference type="SAM" id="MobiDB-lite"/>
    </source>
</evidence>
<organism evidence="3 4">
    <name type="scientific">Endocarpon pusillum (strain Z07020 / HMAS-L-300199)</name>
    <name type="common">Lichen-forming fungus</name>
    <dbReference type="NCBI Taxonomy" id="1263415"/>
    <lineage>
        <taxon>Eukaryota</taxon>
        <taxon>Fungi</taxon>
        <taxon>Dikarya</taxon>
        <taxon>Ascomycota</taxon>
        <taxon>Pezizomycotina</taxon>
        <taxon>Eurotiomycetes</taxon>
        <taxon>Chaetothyriomycetidae</taxon>
        <taxon>Verrucariales</taxon>
        <taxon>Verrucariaceae</taxon>
        <taxon>Endocarpon</taxon>
    </lineage>
</organism>
<sequence length="549" mass="59265">MKPQVDYYDPEVDVRHSSPGLVATQINYKPEESPPPYISTSPSSGSVSPEPDTITNDQEGHTESPRLPAKKKLKRKKKRKGRTRPSQGDAVLISYLDPNRPDIAREVAQHALNSASQSEAEEDTEKDMSGDGDEEEDDDDRTKNKCRDNPQTTDLTTKAQAALHDVFMEDPAPEQHVVSAGFAMHGAVNGTTKEHSLVNDAATLHVSLHALQNPEGPSKSLCPPLPLKIEPSFPEGKGEIEDESITTSPALAKFAISAAEANPDSTLPAMQKSPPRSMSSHSPDSVQNLPSLQTTLGQIVSTPITDTPNATSPFSQILGQSPIVTRPQHMAAGTGPSPIVYSHPSPASSKDMTTMSPPGYPSHASLWRSTPKEGSLSTISQPASVPGLTPSASYPSPKENTSPESSTTPQSLNGALLTNGAITTTAFKCAHPGCTASPFQTQYLLNSHANVHSSNRPHYCPVKSCPRSVSGRGFKRKNEMIRHGLVHDSPGYVCPFCADQQHKYPRPDNLQRHVRVHHPDKERDDPQLRSVLALRSGDGGRGRRRRTGP</sequence>
<feature type="compositionally biased region" description="Polar residues" evidence="1">
    <location>
        <begin position="390"/>
        <end position="413"/>
    </location>
</feature>
<dbReference type="Gene3D" id="3.30.160.60">
    <property type="entry name" value="Classic Zinc Finger"/>
    <property type="match status" value="1"/>
</dbReference>
<dbReference type="SMART" id="SM00355">
    <property type="entry name" value="ZnF_C2H2"/>
    <property type="match status" value="3"/>
</dbReference>
<keyword evidence="4" id="KW-1185">Reference proteome</keyword>
<dbReference type="OrthoDB" id="6077919at2759"/>
<dbReference type="GO" id="GO:0006357">
    <property type="term" value="P:regulation of transcription by RNA polymerase II"/>
    <property type="evidence" value="ECO:0007669"/>
    <property type="project" value="TreeGrafter"/>
</dbReference>
<feature type="compositionally biased region" description="Low complexity" evidence="1">
    <location>
        <begin position="38"/>
        <end position="51"/>
    </location>
</feature>
<name>U1GP15_ENDPU</name>
<feature type="compositionally biased region" description="Basic and acidic residues" evidence="1">
    <location>
        <begin position="99"/>
        <end position="108"/>
    </location>
</feature>
<accession>U1GP15</accession>
<feature type="compositionally biased region" description="Polar residues" evidence="1">
    <location>
        <begin position="345"/>
        <end position="356"/>
    </location>
</feature>
<feature type="compositionally biased region" description="Polar residues" evidence="1">
    <location>
        <begin position="274"/>
        <end position="289"/>
    </location>
</feature>
<dbReference type="GO" id="GO:0005634">
    <property type="term" value="C:nucleus"/>
    <property type="evidence" value="ECO:0007669"/>
    <property type="project" value="TreeGrafter"/>
</dbReference>
<proteinExistence type="predicted"/>
<evidence type="ECO:0000259" key="2">
    <source>
        <dbReference type="SMART" id="SM00355"/>
    </source>
</evidence>
<dbReference type="EMBL" id="KE720941">
    <property type="protein sequence ID" value="ERF73661.1"/>
    <property type="molecule type" value="Genomic_DNA"/>
</dbReference>
<dbReference type="InterPro" id="IPR051061">
    <property type="entry name" value="Zinc_finger_trans_reg"/>
</dbReference>
<dbReference type="SUPFAM" id="SSF57667">
    <property type="entry name" value="beta-beta-alpha zinc fingers"/>
    <property type="match status" value="1"/>
</dbReference>
<dbReference type="HOGENOM" id="CLU_021529_2_0_1"/>
<protein>
    <recommendedName>
        <fullName evidence="2">C2H2-type domain-containing protein</fullName>
    </recommendedName>
</protein>
<dbReference type="InterPro" id="IPR036236">
    <property type="entry name" value="Znf_C2H2_sf"/>
</dbReference>
<feature type="compositionally biased region" description="Basic residues" evidence="1">
    <location>
        <begin position="68"/>
        <end position="83"/>
    </location>
</feature>
<evidence type="ECO:0000313" key="4">
    <source>
        <dbReference type="Proteomes" id="UP000019373"/>
    </source>
</evidence>
<evidence type="ECO:0000313" key="3">
    <source>
        <dbReference type="EMBL" id="ERF73661.1"/>
    </source>
</evidence>
<dbReference type="Proteomes" id="UP000019373">
    <property type="component" value="Unassembled WGS sequence"/>
</dbReference>
<dbReference type="PANTHER" id="PTHR46179">
    <property type="entry name" value="ZINC FINGER PROTEIN"/>
    <property type="match status" value="1"/>
</dbReference>
<feature type="compositionally biased region" description="Acidic residues" evidence="1">
    <location>
        <begin position="119"/>
        <end position="139"/>
    </location>
</feature>
<feature type="region of interest" description="Disordered" evidence="1">
    <location>
        <begin position="1"/>
        <end position="157"/>
    </location>
</feature>
<feature type="domain" description="C2H2-type" evidence="2">
    <location>
        <begin position="427"/>
        <end position="452"/>
    </location>
</feature>
<feature type="region of interest" description="Disordered" evidence="1">
    <location>
        <begin position="262"/>
        <end position="289"/>
    </location>
</feature>
<feature type="domain" description="C2H2-type" evidence="2">
    <location>
        <begin position="458"/>
        <end position="487"/>
    </location>
</feature>
<feature type="domain" description="C2H2-type" evidence="2">
    <location>
        <begin position="492"/>
        <end position="517"/>
    </location>
</feature>
<dbReference type="PANTHER" id="PTHR46179:SF19">
    <property type="entry name" value="C2H2 FINGER DOMAIN TRANSCRIPTION FACTOR (EUROFUNG)-RELATED"/>
    <property type="match status" value="1"/>
</dbReference>
<dbReference type="eggNOG" id="KOG1721">
    <property type="taxonomic scope" value="Eukaryota"/>
</dbReference>
<dbReference type="RefSeq" id="XP_007800664.1">
    <property type="nucleotide sequence ID" value="XM_007802473.1"/>
</dbReference>